<gene>
    <name evidence="1" type="ORF">EGYM00392_LOCUS17140</name>
</gene>
<reference evidence="1" key="1">
    <citation type="submission" date="2021-01" db="EMBL/GenBank/DDBJ databases">
        <authorList>
            <person name="Corre E."/>
            <person name="Pelletier E."/>
            <person name="Niang G."/>
            <person name="Scheremetjew M."/>
            <person name="Finn R."/>
            <person name="Kale V."/>
            <person name="Holt S."/>
            <person name="Cochrane G."/>
            <person name="Meng A."/>
            <person name="Brown T."/>
            <person name="Cohen L."/>
        </authorList>
    </citation>
    <scope>NUCLEOTIDE SEQUENCE</scope>
    <source>
        <strain evidence="1">NIES-381</strain>
    </source>
</reference>
<sequence>MHVQTVNNRIISHTWLPHTSMIAFLGKKTTTPEGIGGRCQSVATNPPTPPLPCGAVVAPSKDWWCLSKLWWLSCAQSWGVNAKFCWILESTYGWGHQTTNLHFCLSGL</sequence>
<organism evidence="1">
    <name type="scientific">Eutreptiella gymnastica</name>
    <dbReference type="NCBI Taxonomy" id="73025"/>
    <lineage>
        <taxon>Eukaryota</taxon>
        <taxon>Discoba</taxon>
        <taxon>Euglenozoa</taxon>
        <taxon>Euglenida</taxon>
        <taxon>Spirocuta</taxon>
        <taxon>Euglenophyceae</taxon>
        <taxon>Eutreptiales</taxon>
        <taxon>Eutreptiaceae</taxon>
        <taxon>Eutreptiella</taxon>
    </lineage>
</organism>
<evidence type="ECO:0000313" key="1">
    <source>
        <dbReference type="EMBL" id="CAD9006050.1"/>
    </source>
</evidence>
<protein>
    <submittedName>
        <fullName evidence="1">Uncharacterized protein</fullName>
    </submittedName>
</protein>
<name>A0A7S1N9N0_9EUGL</name>
<accession>A0A7S1N9N0</accession>
<dbReference type="AlphaFoldDB" id="A0A7S1N9N0"/>
<dbReference type="EMBL" id="HBGA01046811">
    <property type="protein sequence ID" value="CAD9006050.1"/>
    <property type="molecule type" value="Transcribed_RNA"/>
</dbReference>
<proteinExistence type="predicted"/>